<dbReference type="InterPro" id="IPR001610">
    <property type="entry name" value="PAC"/>
</dbReference>
<evidence type="ECO:0000313" key="16">
    <source>
        <dbReference type="Proteomes" id="UP000620559"/>
    </source>
</evidence>
<evidence type="ECO:0000259" key="11">
    <source>
        <dbReference type="PROSITE" id="PS50109"/>
    </source>
</evidence>
<feature type="domain" description="PAS" evidence="12">
    <location>
        <begin position="354"/>
        <end position="426"/>
    </location>
</feature>
<protein>
    <recommendedName>
        <fullName evidence="2">histidine kinase</fullName>
        <ecNumber evidence="2">2.7.13.3</ecNumber>
    </recommendedName>
</protein>
<dbReference type="RefSeq" id="WP_193923815.1">
    <property type="nucleotide sequence ID" value="NZ_JADEWL010000110.1"/>
</dbReference>
<keyword evidence="8" id="KW-0843">Virulence</keyword>
<dbReference type="EC" id="2.7.13.3" evidence="2"/>
<dbReference type="InterPro" id="IPR035965">
    <property type="entry name" value="PAS-like_dom_sf"/>
</dbReference>
<dbReference type="SMART" id="SM00065">
    <property type="entry name" value="GAF"/>
    <property type="match status" value="1"/>
</dbReference>
<evidence type="ECO:0000256" key="3">
    <source>
        <dbReference type="ARBA" id="ARBA00022553"/>
    </source>
</evidence>
<dbReference type="SMART" id="SM00086">
    <property type="entry name" value="PAC"/>
    <property type="match status" value="1"/>
</dbReference>
<dbReference type="InterPro" id="IPR029016">
    <property type="entry name" value="GAF-like_dom_sf"/>
</dbReference>
<evidence type="ECO:0000256" key="4">
    <source>
        <dbReference type="ARBA" id="ARBA00022679"/>
    </source>
</evidence>
<name>A0A8J7FFQ1_9CYAN</name>
<feature type="domain" description="PAC" evidence="13">
    <location>
        <begin position="430"/>
        <end position="482"/>
    </location>
</feature>
<evidence type="ECO:0000256" key="9">
    <source>
        <dbReference type="PROSITE-ProRule" id="PRU00703"/>
    </source>
</evidence>
<dbReference type="PROSITE" id="PS50113">
    <property type="entry name" value="PAC"/>
    <property type="match status" value="1"/>
</dbReference>
<evidence type="ECO:0000256" key="5">
    <source>
        <dbReference type="ARBA" id="ARBA00022741"/>
    </source>
</evidence>
<keyword evidence="10" id="KW-0175">Coiled coil</keyword>
<dbReference type="SUPFAM" id="SSF55874">
    <property type="entry name" value="ATPase domain of HSP90 chaperone/DNA topoisomerase II/histidine kinase"/>
    <property type="match status" value="1"/>
</dbReference>
<dbReference type="GO" id="GO:0005524">
    <property type="term" value="F:ATP binding"/>
    <property type="evidence" value="ECO:0007669"/>
    <property type="project" value="UniProtKB-KW"/>
</dbReference>
<dbReference type="InterPro" id="IPR000014">
    <property type="entry name" value="PAS"/>
</dbReference>
<dbReference type="Pfam" id="PF07568">
    <property type="entry name" value="HisKA_2"/>
    <property type="match status" value="1"/>
</dbReference>
<dbReference type="SUPFAM" id="SSF55785">
    <property type="entry name" value="PYP-like sensor domain (PAS domain)"/>
    <property type="match status" value="1"/>
</dbReference>
<evidence type="ECO:0000256" key="1">
    <source>
        <dbReference type="ARBA" id="ARBA00000085"/>
    </source>
</evidence>
<dbReference type="InterPro" id="IPR003594">
    <property type="entry name" value="HATPase_dom"/>
</dbReference>
<dbReference type="SUPFAM" id="SSF55781">
    <property type="entry name" value="GAF domain-like"/>
    <property type="match status" value="1"/>
</dbReference>
<dbReference type="Gene3D" id="3.30.565.10">
    <property type="entry name" value="Histidine kinase-like ATPase, C-terminal domain"/>
    <property type="match status" value="1"/>
</dbReference>
<dbReference type="SMART" id="SM00091">
    <property type="entry name" value="PAS"/>
    <property type="match status" value="1"/>
</dbReference>
<keyword evidence="5" id="KW-0547">Nucleotide-binding</keyword>
<dbReference type="Pfam" id="PF08447">
    <property type="entry name" value="PAS_3"/>
    <property type="match status" value="1"/>
</dbReference>
<dbReference type="NCBIfam" id="TIGR00229">
    <property type="entry name" value="sensory_box"/>
    <property type="match status" value="1"/>
</dbReference>
<dbReference type="InterPro" id="IPR013655">
    <property type="entry name" value="PAS_fold_3"/>
</dbReference>
<sequence>MFLVADTIQEFKLAVSPETSLIEIIDLIEQLKREDKVPQQLFVIEHSQLLGIFALFDLIYLITSKTNLEKVKVAEVMKPAISLEPDYDYQQALSIMREHNIKYLPIINQGGDLIEIVTPESIATKLEAELLNTKIQLQEQTIKYDNLKQKFHHLLNSNKLLQNQIDDSLIIEEELCFRVAFEKLITRISTDFINLAANQIDDAINQALQTIATFINIDRSYIFLLAEDGEKVDNTHEWCSQKIPSRIEQLKDIYIEDLNLFIKKLQCGEILQLTDIEDLKLQELVKEQIFPTQDIKSLIILPIACSGNLIGFLGFESLNTTIWTEDSIILLKIVAEILGNVLERKRLEETLKVSEERYARAINAGKVGVWEWDIQTNEVYIDSNLKAMLGYKDEEIANQFTSWLGFVHSSDVGLVKAEINAYLEELIPKYEIEHRMLHKNGDVLGFLSRGTVVRDETGMPIFMAGSSTDITARKQVENKLKASLKEKEVLLKEIHHRVKNNLQIISSLLRLQSGYIKDKQALGIFQDSQNRIRAMALIHENLYQINNLAAIEFSEYIRKLTNNLISFYAINNNIKINTNIEKAFLKIDTAIPCALIINELISNSIKHAFKNSDEGEIYVEFIALQENKYSLSVSDNGVGVQENIDSLKKQSLGLELVWNLVEQLEGTIVYNSKFGTSFRITFSENNEI</sequence>
<dbReference type="PROSITE" id="PS50109">
    <property type="entry name" value="HIS_KIN"/>
    <property type="match status" value="1"/>
</dbReference>
<dbReference type="InterPro" id="IPR011495">
    <property type="entry name" value="Sig_transdc_His_kin_sub2_dim/P"/>
</dbReference>
<dbReference type="Pfam" id="PF02518">
    <property type="entry name" value="HATPase_c"/>
    <property type="match status" value="1"/>
</dbReference>
<feature type="coiled-coil region" evidence="10">
    <location>
        <begin position="123"/>
        <end position="164"/>
    </location>
</feature>
<dbReference type="PROSITE" id="PS50112">
    <property type="entry name" value="PAS"/>
    <property type="match status" value="1"/>
</dbReference>
<keyword evidence="6" id="KW-0418">Kinase</keyword>
<dbReference type="PANTHER" id="PTHR41523">
    <property type="entry name" value="TWO-COMPONENT SYSTEM SENSOR PROTEIN"/>
    <property type="match status" value="1"/>
</dbReference>
<dbReference type="InterPro" id="IPR000700">
    <property type="entry name" value="PAS-assoc_C"/>
</dbReference>
<dbReference type="Gene3D" id="3.10.580.10">
    <property type="entry name" value="CBS-domain"/>
    <property type="match status" value="1"/>
</dbReference>
<dbReference type="EMBL" id="JADEWL010000110">
    <property type="protein sequence ID" value="MBE9215648.1"/>
    <property type="molecule type" value="Genomic_DNA"/>
</dbReference>
<dbReference type="InterPro" id="IPR005467">
    <property type="entry name" value="His_kinase_dom"/>
</dbReference>
<keyword evidence="9" id="KW-0129">CBS domain</keyword>
<feature type="domain" description="Histidine kinase" evidence="11">
    <location>
        <begin position="493"/>
        <end position="686"/>
    </location>
</feature>
<dbReference type="Pfam" id="PF00571">
    <property type="entry name" value="CBS"/>
    <property type="match status" value="1"/>
</dbReference>
<dbReference type="InterPro" id="IPR046342">
    <property type="entry name" value="CBS_dom_sf"/>
</dbReference>
<dbReference type="SUPFAM" id="SSF54631">
    <property type="entry name" value="CBS-domain pair"/>
    <property type="match status" value="1"/>
</dbReference>
<evidence type="ECO:0000259" key="14">
    <source>
        <dbReference type="PROSITE" id="PS51371"/>
    </source>
</evidence>
<evidence type="ECO:0000259" key="12">
    <source>
        <dbReference type="PROSITE" id="PS50112"/>
    </source>
</evidence>
<evidence type="ECO:0000256" key="6">
    <source>
        <dbReference type="ARBA" id="ARBA00022777"/>
    </source>
</evidence>
<evidence type="ECO:0000256" key="2">
    <source>
        <dbReference type="ARBA" id="ARBA00012438"/>
    </source>
</evidence>
<dbReference type="SMART" id="SM00387">
    <property type="entry name" value="HATPase_c"/>
    <property type="match status" value="1"/>
</dbReference>
<dbReference type="PROSITE" id="PS51371">
    <property type="entry name" value="CBS"/>
    <property type="match status" value="1"/>
</dbReference>
<evidence type="ECO:0000259" key="13">
    <source>
        <dbReference type="PROSITE" id="PS50113"/>
    </source>
</evidence>
<feature type="domain" description="CBS" evidence="14">
    <location>
        <begin position="76"/>
        <end position="133"/>
    </location>
</feature>
<dbReference type="Proteomes" id="UP000620559">
    <property type="component" value="Unassembled WGS sequence"/>
</dbReference>
<dbReference type="Pfam" id="PF01590">
    <property type="entry name" value="GAF"/>
    <property type="match status" value="1"/>
</dbReference>
<dbReference type="SMART" id="SM00116">
    <property type="entry name" value="CBS"/>
    <property type="match status" value="2"/>
</dbReference>
<dbReference type="Gene3D" id="3.30.450.40">
    <property type="match status" value="1"/>
</dbReference>
<reference evidence="15" key="1">
    <citation type="submission" date="2020-10" db="EMBL/GenBank/DDBJ databases">
        <authorList>
            <person name="Castelo-Branco R."/>
            <person name="Eusebio N."/>
            <person name="Adriana R."/>
            <person name="Vieira A."/>
            <person name="Brugerolle De Fraissinette N."/>
            <person name="Rezende De Castro R."/>
            <person name="Schneider M.P."/>
            <person name="Vasconcelos V."/>
            <person name="Leao P.N."/>
        </authorList>
    </citation>
    <scope>NUCLEOTIDE SEQUENCE</scope>
    <source>
        <strain evidence="15">LEGE 06105</strain>
    </source>
</reference>
<dbReference type="AlphaFoldDB" id="A0A8J7FFQ1"/>
<dbReference type="GO" id="GO:0004673">
    <property type="term" value="F:protein histidine kinase activity"/>
    <property type="evidence" value="ECO:0007669"/>
    <property type="project" value="UniProtKB-EC"/>
</dbReference>
<keyword evidence="3" id="KW-0597">Phosphoprotein</keyword>
<dbReference type="CDD" id="cd00130">
    <property type="entry name" value="PAS"/>
    <property type="match status" value="1"/>
</dbReference>
<keyword evidence="16" id="KW-1185">Reference proteome</keyword>
<evidence type="ECO:0000256" key="10">
    <source>
        <dbReference type="SAM" id="Coils"/>
    </source>
</evidence>
<dbReference type="Gene3D" id="3.30.450.20">
    <property type="entry name" value="PAS domain"/>
    <property type="match status" value="1"/>
</dbReference>
<evidence type="ECO:0000256" key="7">
    <source>
        <dbReference type="ARBA" id="ARBA00022840"/>
    </source>
</evidence>
<proteinExistence type="predicted"/>
<keyword evidence="7" id="KW-0067">ATP-binding</keyword>
<dbReference type="InterPro" id="IPR036890">
    <property type="entry name" value="HATPase_C_sf"/>
</dbReference>
<gene>
    <name evidence="15" type="ORF">IQ247_23780</name>
</gene>
<comment type="caution">
    <text evidence="15">The sequence shown here is derived from an EMBL/GenBank/DDBJ whole genome shotgun (WGS) entry which is preliminary data.</text>
</comment>
<comment type="catalytic activity">
    <reaction evidence="1">
        <text>ATP + protein L-histidine = ADP + protein N-phospho-L-histidine.</text>
        <dbReference type="EC" id="2.7.13.3"/>
    </reaction>
</comment>
<dbReference type="PANTHER" id="PTHR41523:SF8">
    <property type="entry name" value="ETHYLENE RESPONSE SENSOR PROTEIN"/>
    <property type="match status" value="1"/>
</dbReference>
<accession>A0A8J7FFQ1</accession>
<dbReference type="InterPro" id="IPR000644">
    <property type="entry name" value="CBS_dom"/>
</dbReference>
<evidence type="ECO:0000256" key="8">
    <source>
        <dbReference type="ARBA" id="ARBA00023026"/>
    </source>
</evidence>
<evidence type="ECO:0000313" key="15">
    <source>
        <dbReference type="EMBL" id="MBE9215648.1"/>
    </source>
</evidence>
<keyword evidence="4" id="KW-0808">Transferase</keyword>
<dbReference type="InterPro" id="IPR003018">
    <property type="entry name" value="GAF"/>
</dbReference>
<organism evidence="15 16">
    <name type="scientific">Plectonema cf. radiosum LEGE 06105</name>
    <dbReference type="NCBI Taxonomy" id="945769"/>
    <lineage>
        <taxon>Bacteria</taxon>
        <taxon>Bacillati</taxon>
        <taxon>Cyanobacteriota</taxon>
        <taxon>Cyanophyceae</taxon>
        <taxon>Oscillatoriophycideae</taxon>
        <taxon>Oscillatoriales</taxon>
        <taxon>Microcoleaceae</taxon>
        <taxon>Plectonema</taxon>
    </lineage>
</organism>